<feature type="compositionally biased region" description="Polar residues" evidence="12">
    <location>
        <begin position="84"/>
        <end position="94"/>
    </location>
</feature>
<evidence type="ECO:0000256" key="12">
    <source>
        <dbReference type="SAM" id="MobiDB-lite"/>
    </source>
</evidence>
<reference evidence="14" key="1">
    <citation type="submission" date="2022-03" db="EMBL/GenBank/DDBJ databases">
        <authorList>
            <person name="Lindestad O."/>
        </authorList>
    </citation>
    <scope>NUCLEOTIDE SEQUENCE</scope>
</reference>
<evidence type="ECO:0000256" key="2">
    <source>
        <dbReference type="ARBA" id="ARBA00010168"/>
    </source>
</evidence>
<feature type="compositionally biased region" description="Low complexity" evidence="12">
    <location>
        <begin position="252"/>
        <end position="270"/>
    </location>
</feature>
<evidence type="ECO:0000256" key="8">
    <source>
        <dbReference type="ARBA" id="ARBA00022884"/>
    </source>
</evidence>
<comment type="subunit">
    <text evidence="3 11">Monomer.</text>
</comment>
<dbReference type="OrthoDB" id="430326at2759"/>
<feature type="region of interest" description="Disordered" evidence="12">
    <location>
        <begin position="34"/>
        <end position="130"/>
    </location>
</feature>
<organism evidence="14 15">
    <name type="scientific">Pararge aegeria aegeria</name>
    <dbReference type="NCBI Taxonomy" id="348720"/>
    <lineage>
        <taxon>Eukaryota</taxon>
        <taxon>Metazoa</taxon>
        <taxon>Ecdysozoa</taxon>
        <taxon>Arthropoda</taxon>
        <taxon>Hexapoda</taxon>
        <taxon>Insecta</taxon>
        <taxon>Pterygota</taxon>
        <taxon>Neoptera</taxon>
        <taxon>Endopterygota</taxon>
        <taxon>Lepidoptera</taxon>
        <taxon>Glossata</taxon>
        <taxon>Ditrysia</taxon>
        <taxon>Papilionoidea</taxon>
        <taxon>Nymphalidae</taxon>
        <taxon>Satyrinae</taxon>
        <taxon>Satyrini</taxon>
        <taxon>Parargina</taxon>
        <taxon>Pararge</taxon>
    </lineage>
</organism>
<evidence type="ECO:0000256" key="1">
    <source>
        <dbReference type="ARBA" id="ARBA00001936"/>
    </source>
</evidence>
<evidence type="ECO:0000256" key="3">
    <source>
        <dbReference type="ARBA" id="ARBA00011245"/>
    </source>
</evidence>
<keyword evidence="7 11" id="KW-0378">Hydrolase</keyword>
<dbReference type="EMBL" id="CAKXAJ010025546">
    <property type="protein sequence ID" value="CAH2240706.1"/>
    <property type="molecule type" value="Genomic_DNA"/>
</dbReference>
<keyword evidence="5 11" id="KW-0479">Metal-binding</keyword>
<feature type="region of interest" description="Disordered" evidence="12">
    <location>
        <begin position="159"/>
        <end position="270"/>
    </location>
</feature>
<feature type="compositionally biased region" description="Polar residues" evidence="12">
    <location>
        <begin position="159"/>
        <end position="178"/>
    </location>
</feature>
<dbReference type="GO" id="GO:0046872">
    <property type="term" value="F:metal ion binding"/>
    <property type="evidence" value="ECO:0007669"/>
    <property type="project" value="UniProtKB-UniRule"/>
</dbReference>
<dbReference type="InterPro" id="IPR039787">
    <property type="entry name" value="ENDOU"/>
</dbReference>
<evidence type="ECO:0000313" key="14">
    <source>
        <dbReference type="EMBL" id="CAH2240706.1"/>
    </source>
</evidence>
<comment type="similarity">
    <text evidence="2 11">Belongs to the ENDOU family.</text>
</comment>
<dbReference type="PANTHER" id="PTHR12439:SF42">
    <property type="entry name" value="ENDORIBONUCLEASE-RELATED"/>
    <property type="match status" value="1"/>
</dbReference>
<feature type="compositionally biased region" description="Polar residues" evidence="12">
    <location>
        <begin position="186"/>
        <end position="251"/>
    </location>
</feature>
<feature type="domain" description="EndoU" evidence="13">
    <location>
        <begin position="272"/>
        <end position="535"/>
    </location>
</feature>
<dbReference type="GO" id="GO:0016829">
    <property type="term" value="F:lyase activity"/>
    <property type="evidence" value="ECO:0007669"/>
    <property type="project" value="UniProtKB-KW"/>
</dbReference>
<evidence type="ECO:0000256" key="7">
    <source>
        <dbReference type="ARBA" id="ARBA00022801"/>
    </source>
</evidence>
<comment type="caution">
    <text evidence="14">The sequence shown here is derived from an EMBL/GenBank/DDBJ whole genome shotgun (WGS) entry which is preliminary data.</text>
</comment>
<feature type="compositionally biased region" description="Polar residues" evidence="12">
    <location>
        <begin position="34"/>
        <end position="58"/>
    </location>
</feature>
<dbReference type="PROSITE" id="PS51959">
    <property type="entry name" value="ENDOU"/>
    <property type="match status" value="1"/>
</dbReference>
<evidence type="ECO:0000313" key="15">
    <source>
        <dbReference type="Proteomes" id="UP000838756"/>
    </source>
</evidence>
<dbReference type="GO" id="GO:0004521">
    <property type="term" value="F:RNA endonuclease activity"/>
    <property type="evidence" value="ECO:0007669"/>
    <property type="project" value="UniProtKB-UniRule"/>
</dbReference>
<keyword evidence="10" id="KW-0456">Lyase</keyword>
<keyword evidence="6 11" id="KW-0255">Endonuclease</keyword>
<sequence>MSIAAERPVTLLFKLYIRKTQLCVFLNAQFPSLPSMKPSQSTLNTNVDSATTAKPQSSGKRDYVAPQRSSNTPTATTPSKPPSLVTNPTSAQNSPKRDYVASQWPTLKPAGSSQRQDGTTPMPTTSIKRDYVAPIIPTTKQESNQHASGKVKDLINFYDSKSQQGPTPSRGPSYSSILQGPKDNKIPSSSTQLPQFSSKTPGNIPNPLSFSSVVSGPKNPNTGVVPSLPTASTPGKPHSTPNMNQFNNRPTSSALPSSLANNNQVANSNNPSDVELQTVSEELLRKDVNNAAKFITVNYQGKTTSQSKDDKAALPLLTISPEVWNITTIQQFLPLLDNYERDTLINEHVTPQERTEENTFMDALMSTSVIRHLMNFLKDKGYVTPDPKQQRDFLKQIWFGLYSRGKGKISSSGFEHIFVSELKNGEVSGLHNWLYFSKEEVANRINYLGYLKYVEFNDKGAVLKMHFNQQGVDKPVDTMFVGTSPELEIAIYTLCYVTRVGNDCKLKLGNKDLDIVTHNFRYRSKNYIGSAYPQI</sequence>
<keyword evidence="15" id="KW-1185">Reference proteome</keyword>
<dbReference type="Proteomes" id="UP000838756">
    <property type="component" value="Unassembled WGS sequence"/>
</dbReference>
<name>A0A8S4RSI0_9NEOP</name>
<dbReference type="GO" id="GO:0003723">
    <property type="term" value="F:RNA binding"/>
    <property type="evidence" value="ECO:0007669"/>
    <property type="project" value="UniProtKB-UniRule"/>
</dbReference>
<keyword evidence="9 11" id="KW-0464">Manganese</keyword>
<comment type="cofactor">
    <cofactor evidence="1 11">
        <name>Mn(2+)</name>
        <dbReference type="ChEBI" id="CHEBI:29035"/>
    </cofactor>
</comment>
<feature type="compositionally biased region" description="Low complexity" evidence="12">
    <location>
        <begin position="69"/>
        <end position="78"/>
    </location>
</feature>
<dbReference type="SUPFAM" id="SSF142877">
    <property type="entry name" value="EndoU-like"/>
    <property type="match status" value="1"/>
</dbReference>
<evidence type="ECO:0000256" key="6">
    <source>
        <dbReference type="ARBA" id="ARBA00022759"/>
    </source>
</evidence>
<keyword evidence="8 11" id="KW-0694">RNA-binding</keyword>
<dbReference type="AlphaFoldDB" id="A0A8S4RSI0"/>
<evidence type="ECO:0000256" key="9">
    <source>
        <dbReference type="ARBA" id="ARBA00023211"/>
    </source>
</evidence>
<dbReference type="CDD" id="cd21159">
    <property type="entry name" value="XendoU"/>
    <property type="match status" value="1"/>
</dbReference>
<dbReference type="Pfam" id="PF09412">
    <property type="entry name" value="XendoU"/>
    <property type="match status" value="1"/>
</dbReference>
<feature type="compositionally biased region" description="Polar residues" evidence="12">
    <location>
        <begin position="111"/>
        <end position="126"/>
    </location>
</feature>
<gene>
    <name evidence="14" type="primary">jg13943</name>
    <name evidence="14" type="ORF">PAEG_LOCUS17272</name>
</gene>
<evidence type="ECO:0000256" key="5">
    <source>
        <dbReference type="ARBA" id="ARBA00022723"/>
    </source>
</evidence>
<proteinExistence type="inferred from homology"/>
<evidence type="ECO:0000256" key="10">
    <source>
        <dbReference type="ARBA" id="ARBA00023239"/>
    </source>
</evidence>
<evidence type="ECO:0000256" key="11">
    <source>
        <dbReference type="RuleBase" id="RU367085"/>
    </source>
</evidence>
<dbReference type="GO" id="GO:0016787">
    <property type="term" value="F:hydrolase activity"/>
    <property type="evidence" value="ECO:0007669"/>
    <property type="project" value="UniProtKB-KW"/>
</dbReference>
<keyword evidence="4 11" id="KW-0540">Nuclease</keyword>
<dbReference type="InterPro" id="IPR037227">
    <property type="entry name" value="EndoU-like"/>
</dbReference>
<evidence type="ECO:0000259" key="13">
    <source>
        <dbReference type="PROSITE" id="PS51959"/>
    </source>
</evidence>
<accession>A0A8S4RSI0</accession>
<protein>
    <submittedName>
        <fullName evidence="14">Jg13943 protein</fullName>
    </submittedName>
</protein>
<dbReference type="PANTHER" id="PTHR12439">
    <property type="entry name" value="PLACENTAL PROTEIN 11-RELATED"/>
    <property type="match status" value="1"/>
</dbReference>
<dbReference type="InterPro" id="IPR018998">
    <property type="entry name" value="EndoU_C"/>
</dbReference>
<evidence type="ECO:0000256" key="4">
    <source>
        <dbReference type="ARBA" id="ARBA00022722"/>
    </source>
</evidence>